<evidence type="ECO:0000313" key="2">
    <source>
        <dbReference type="EMBL" id="KAF2443599.1"/>
    </source>
</evidence>
<accession>A0A9P4U9M5</accession>
<gene>
    <name evidence="2" type="ORF">P171DRAFT_473834</name>
</gene>
<organism evidence="2 3">
    <name type="scientific">Karstenula rhodostoma CBS 690.94</name>
    <dbReference type="NCBI Taxonomy" id="1392251"/>
    <lineage>
        <taxon>Eukaryota</taxon>
        <taxon>Fungi</taxon>
        <taxon>Dikarya</taxon>
        <taxon>Ascomycota</taxon>
        <taxon>Pezizomycotina</taxon>
        <taxon>Dothideomycetes</taxon>
        <taxon>Pleosporomycetidae</taxon>
        <taxon>Pleosporales</taxon>
        <taxon>Massarineae</taxon>
        <taxon>Didymosphaeriaceae</taxon>
        <taxon>Karstenula</taxon>
    </lineage>
</organism>
<keyword evidence="3" id="KW-1185">Reference proteome</keyword>
<evidence type="ECO:0000313" key="3">
    <source>
        <dbReference type="Proteomes" id="UP000799764"/>
    </source>
</evidence>
<dbReference type="Proteomes" id="UP000799764">
    <property type="component" value="Unassembled WGS sequence"/>
</dbReference>
<dbReference type="EMBL" id="MU001502">
    <property type="protein sequence ID" value="KAF2443599.1"/>
    <property type="molecule type" value="Genomic_DNA"/>
</dbReference>
<evidence type="ECO:0000256" key="1">
    <source>
        <dbReference type="SAM" id="MobiDB-lite"/>
    </source>
</evidence>
<reference evidence="2" key="1">
    <citation type="journal article" date="2020" name="Stud. Mycol.">
        <title>101 Dothideomycetes genomes: a test case for predicting lifestyles and emergence of pathogens.</title>
        <authorList>
            <person name="Haridas S."/>
            <person name="Albert R."/>
            <person name="Binder M."/>
            <person name="Bloem J."/>
            <person name="Labutti K."/>
            <person name="Salamov A."/>
            <person name="Andreopoulos B."/>
            <person name="Baker S."/>
            <person name="Barry K."/>
            <person name="Bills G."/>
            <person name="Bluhm B."/>
            <person name="Cannon C."/>
            <person name="Castanera R."/>
            <person name="Culley D."/>
            <person name="Daum C."/>
            <person name="Ezra D."/>
            <person name="Gonzalez J."/>
            <person name="Henrissat B."/>
            <person name="Kuo A."/>
            <person name="Liang C."/>
            <person name="Lipzen A."/>
            <person name="Lutzoni F."/>
            <person name="Magnuson J."/>
            <person name="Mondo S."/>
            <person name="Nolan M."/>
            <person name="Ohm R."/>
            <person name="Pangilinan J."/>
            <person name="Park H.-J."/>
            <person name="Ramirez L."/>
            <person name="Alfaro M."/>
            <person name="Sun H."/>
            <person name="Tritt A."/>
            <person name="Yoshinaga Y."/>
            <person name="Zwiers L.-H."/>
            <person name="Turgeon B."/>
            <person name="Goodwin S."/>
            <person name="Spatafora J."/>
            <person name="Crous P."/>
            <person name="Grigoriev I."/>
        </authorList>
    </citation>
    <scope>NUCLEOTIDE SEQUENCE</scope>
    <source>
        <strain evidence="2">CBS 690.94</strain>
    </source>
</reference>
<dbReference type="AlphaFoldDB" id="A0A9P4U9M5"/>
<proteinExistence type="predicted"/>
<feature type="compositionally biased region" description="Polar residues" evidence="1">
    <location>
        <begin position="180"/>
        <end position="194"/>
    </location>
</feature>
<dbReference type="OrthoDB" id="10580954at2759"/>
<feature type="compositionally biased region" description="Polar residues" evidence="1">
    <location>
        <begin position="207"/>
        <end position="233"/>
    </location>
</feature>
<feature type="region of interest" description="Disordered" evidence="1">
    <location>
        <begin position="158"/>
        <end position="241"/>
    </location>
</feature>
<protein>
    <submittedName>
        <fullName evidence="2">Uncharacterized protein</fullName>
    </submittedName>
</protein>
<sequence>MSCLPVKIELLSVALTTLGKSTTRVGICHRERIPFIYLRKDIFFARSTPDTIFCLAISPILQERLDLGFEEAHKMARAMRKVSSEEQQKRYAPMAERGGERWEQNQQMVQGGDTVNQVLDELLRTNIVRDAQAVRPPHVVRGALKPVLPYGHPWLDEDDTELGKDGGDTSASRMAIPASSPVNTRILQATSENQRNNRKTLNEPIDLTTQTLRTRQFDPSQASTQAGKSSSNAGIPRDLWP</sequence>
<name>A0A9P4U9M5_9PLEO</name>
<comment type="caution">
    <text evidence="2">The sequence shown here is derived from an EMBL/GenBank/DDBJ whole genome shotgun (WGS) entry which is preliminary data.</text>
</comment>